<keyword evidence="9" id="KW-0804">Transcription</keyword>
<evidence type="ECO:0000256" key="9">
    <source>
        <dbReference type="ARBA" id="ARBA00023163"/>
    </source>
</evidence>
<dbReference type="PROSITE" id="PS00782">
    <property type="entry name" value="TFIIB"/>
    <property type="match status" value="1"/>
</dbReference>
<evidence type="ECO:0000259" key="14">
    <source>
        <dbReference type="PROSITE" id="PS51134"/>
    </source>
</evidence>
<dbReference type="InterPro" id="IPR013150">
    <property type="entry name" value="TFIIB_cyclin"/>
</dbReference>
<proteinExistence type="inferred from homology"/>
<dbReference type="PRINTS" id="PR00685">
    <property type="entry name" value="TIFACTORIIB"/>
</dbReference>
<dbReference type="PANTHER" id="PTHR11618:SF4">
    <property type="entry name" value="TRANSCRIPTION FACTOR IIIB 90 KDA SUBUNIT"/>
    <property type="match status" value="1"/>
</dbReference>
<protein>
    <recommendedName>
        <fullName evidence="11">B-related factor 1</fullName>
    </recommendedName>
</protein>
<evidence type="ECO:0000256" key="5">
    <source>
        <dbReference type="ARBA" id="ARBA00022771"/>
    </source>
</evidence>
<dbReference type="InterPro" id="IPR000812">
    <property type="entry name" value="TFIIB"/>
</dbReference>
<evidence type="ECO:0000256" key="1">
    <source>
        <dbReference type="ARBA" id="ARBA00004123"/>
    </source>
</evidence>
<evidence type="ECO:0000256" key="4">
    <source>
        <dbReference type="ARBA" id="ARBA00022737"/>
    </source>
</evidence>
<feature type="region of interest" description="Disordered" evidence="13">
    <location>
        <begin position="494"/>
        <end position="520"/>
    </location>
</feature>
<evidence type="ECO:0000256" key="2">
    <source>
        <dbReference type="ARBA" id="ARBA00010857"/>
    </source>
</evidence>
<dbReference type="GO" id="GO:0006384">
    <property type="term" value="P:transcription initiation at RNA polymerase III promoter"/>
    <property type="evidence" value="ECO:0007669"/>
    <property type="project" value="UniProtKB-ARBA"/>
</dbReference>
<dbReference type="PROSITE" id="PS51134">
    <property type="entry name" value="ZF_TFIIB"/>
    <property type="match status" value="1"/>
</dbReference>
<dbReference type="InterPro" id="IPR011665">
    <property type="entry name" value="BRF1_TBP-bd_dom"/>
</dbReference>
<dbReference type="Gene3D" id="1.20.5.650">
    <property type="entry name" value="Single helix bin"/>
    <property type="match status" value="1"/>
</dbReference>
<keyword evidence="5 12" id="KW-0863">Zinc-finger</keyword>
<evidence type="ECO:0000313" key="15">
    <source>
        <dbReference type="EMBL" id="GAV28929.1"/>
    </source>
</evidence>
<dbReference type="GO" id="GO:0017025">
    <property type="term" value="F:TBP-class protein binding"/>
    <property type="evidence" value="ECO:0007669"/>
    <property type="project" value="InterPro"/>
</dbReference>
<keyword evidence="4" id="KW-0677">Repeat</keyword>
<dbReference type="AlphaFoldDB" id="A0A1Q2YHA7"/>
<dbReference type="SUPFAM" id="SSF47954">
    <property type="entry name" value="Cyclin-like"/>
    <property type="match status" value="2"/>
</dbReference>
<dbReference type="Pfam" id="PF00382">
    <property type="entry name" value="TFIIB"/>
    <property type="match status" value="2"/>
</dbReference>
<dbReference type="CDD" id="cd20553">
    <property type="entry name" value="CYCLIN_TFIIIB90_rpt1"/>
    <property type="match status" value="1"/>
</dbReference>
<dbReference type="InterPro" id="IPR036915">
    <property type="entry name" value="Cyclin-like_sf"/>
</dbReference>
<comment type="caution">
    <text evidence="15">The sequence shown here is derived from an EMBL/GenBank/DDBJ whole genome shotgun (WGS) entry which is preliminary data.</text>
</comment>
<dbReference type="PANTHER" id="PTHR11618">
    <property type="entry name" value="TRANSCRIPTION INITIATION FACTOR IIB-RELATED"/>
    <property type="match status" value="1"/>
</dbReference>
<comment type="similarity">
    <text evidence="2">Belongs to the TFIIB family.</text>
</comment>
<keyword evidence="6" id="KW-0862">Zinc</keyword>
<feature type="domain" description="TFIIB-type" evidence="14">
    <location>
        <begin position="3"/>
        <end position="36"/>
    </location>
</feature>
<organism evidence="15 16">
    <name type="scientific">Pichia membranifaciens</name>
    <dbReference type="NCBI Taxonomy" id="4926"/>
    <lineage>
        <taxon>Eukaryota</taxon>
        <taxon>Fungi</taxon>
        <taxon>Dikarya</taxon>
        <taxon>Ascomycota</taxon>
        <taxon>Saccharomycotina</taxon>
        <taxon>Pichiomycetes</taxon>
        <taxon>Pichiales</taxon>
        <taxon>Pichiaceae</taxon>
        <taxon>Pichia</taxon>
    </lineage>
</organism>
<dbReference type="Gene3D" id="2.20.25.10">
    <property type="match status" value="1"/>
</dbReference>
<evidence type="ECO:0000256" key="3">
    <source>
        <dbReference type="ARBA" id="ARBA00022723"/>
    </source>
</evidence>
<accession>A0A1Q2YHA7</accession>
<dbReference type="SUPFAM" id="SSF57783">
    <property type="entry name" value="Zinc beta-ribbon"/>
    <property type="match status" value="1"/>
</dbReference>
<dbReference type="InterPro" id="IPR023486">
    <property type="entry name" value="TFIIB_CS"/>
</dbReference>
<comment type="subcellular location">
    <subcellularLocation>
        <location evidence="1">Nucleus</location>
    </subcellularLocation>
</comment>
<sequence>MSTGLVCRNCGGRKFSREYHTASGDLSCMECGVVAEENPIVSEVTFAENAAGAATVQGSYVSNDQSHANFGNGRGSMESREQTIQNGKKRIKNVALSLGIPDHISEEAHQWFKLALNANFVQGRRSQNVIAACLYTACRRSGTRHMLIDFSTRLQVSVYAVGATFLKMVKALHITEIPPVDPSIFIQHFADKLDFGKRTGKVIREATKIAKRMSDDWIRQGRRPAGVAGAAILLAARMNNFRRTHLEIVAVTHVGAQTIQKRLTEFKKTQVSKLTIDDFRDDKKEGTVVNKMLPPSFDKGRKELRKRKQEIEDVESVEDEMMNDPVLGAMLEDSEITEEEIQYHIKRVLGRKKKDLDRKISSKLVFKDGSTQLEVDDETPVKVEPNLDLDLDSENDPTAIIQKRDEELLRMIELNRPRNLSLALPTTEDMLSRIPDDDEDERFKQLINDDELDSFILSKEESELKERLWTGSNQDFLIEQEKKRLKMETDKIAGHTTQVRKRRRRNADLEAQDAADQAGDKNGLSGLAGLIRANLSGTSSASDNAKALLNSKTLSKKINYNAVNNLFDDA</sequence>
<evidence type="ECO:0000256" key="8">
    <source>
        <dbReference type="ARBA" id="ARBA00023159"/>
    </source>
</evidence>
<dbReference type="SMART" id="SM00385">
    <property type="entry name" value="CYCLIN"/>
    <property type="match status" value="2"/>
</dbReference>
<dbReference type="GO" id="GO:0000995">
    <property type="term" value="F:RNA polymerase III general transcription initiation factor activity"/>
    <property type="evidence" value="ECO:0007669"/>
    <property type="project" value="TreeGrafter"/>
</dbReference>
<keyword evidence="7" id="KW-0805">Transcription regulation</keyword>
<evidence type="ECO:0000256" key="11">
    <source>
        <dbReference type="ARBA" id="ARBA00031009"/>
    </source>
</evidence>
<dbReference type="GO" id="GO:0070897">
    <property type="term" value="P:transcription preinitiation complex assembly"/>
    <property type="evidence" value="ECO:0007669"/>
    <property type="project" value="InterPro"/>
</dbReference>
<dbReference type="OrthoDB" id="511529at2759"/>
<dbReference type="CDD" id="cd20554">
    <property type="entry name" value="CYCLIN_TFIIIB90_rpt2"/>
    <property type="match status" value="1"/>
</dbReference>
<dbReference type="GO" id="GO:0097550">
    <property type="term" value="C:transcription preinitiation complex"/>
    <property type="evidence" value="ECO:0007669"/>
    <property type="project" value="TreeGrafter"/>
</dbReference>
<dbReference type="Gene3D" id="1.10.472.10">
    <property type="entry name" value="Cyclin-like"/>
    <property type="match status" value="2"/>
</dbReference>
<evidence type="ECO:0000313" key="16">
    <source>
        <dbReference type="Proteomes" id="UP000186136"/>
    </source>
</evidence>
<evidence type="ECO:0000256" key="13">
    <source>
        <dbReference type="SAM" id="MobiDB-lite"/>
    </source>
</evidence>
<evidence type="ECO:0000256" key="10">
    <source>
        <dbReference type="ARBA" id="ARBA00023242"/>
    </source>
</evidence>
<reference evidence="15 16" key="1">
    <citation type="submission" date="2016-08" db="EMBL/GenBank/DDBJ databases">
        <title>Whole genome shotgun sequence of Pichia membranifaciens KS47-1.</title>
        <authorList>
            <person name="Konishi M."/>
            <person name="Ishida M."/>
            <person name="Arakawa T."/>
            <person name="Kato Y."/>
            <person name="Horiuchi J."/>
        </authorList>
    </citation>
    <scope>NUCLEOTIDE SEQUENCE [LARGE SCALE GENOMIC DNA]</scope>
    <source>
        <strain evidence="15 16">KS47-1</strain>
    </source>
</reference>
<dbReference type="InterPro" id="IPR013137">
    <property type="entry name" value="Znf_TFIIB"/>
</dbReference>
<dbReference type="GO" id="GO:0000126">
    <property type="term" value="C:transcription factor TFIIIB complex"/>
    <property type="evidence" value="ECO:0007669"/>
    <property type="project" value="UniProtKB-ARBA"/>
</dbReference>
<dbReference type="Proteomes" id="UP000186136">
    <property type="component" value="Unassembled WGS sequence"/>
</dbReference>
<keyword evidence="3" id="KW-0479">Metal-binding</keyword>
<keyword evidence="10" id="KW-0539">Nucleus</keyword>
<dbReference type="FunFam" id="1.10.472.10:FF:000007">
    <property type="entry name" value="Transcription factor IIIB 90 kDa subunit"/>
    <property type="match status" value="1"/>
</dbReference>
<gene>
    <name evidence="15" type="ORF">PMKS-002407</name>
</gene>
<dbReference type="InterPro" id="IPR013763">
    <property type="entry name" value="Cyclin-like_dom"/>
</dbReference>
<keyword evidence="16" id="KW-1185">Reference proteome</keyword>
<dbReference type="GO" id="GO:0005634">
    <property type="term" value="C:nucleus"/>
    <property type="evidence" value="ECO:0007669"/>
    <property type="project" value="UniProtKB-SubCell"/>
</dbReference>
<dbReference type="GO" id="GO:0008270">
    <property type="term" value="F:zinc ion binding"/>
    <property type="evidence" value="ECO:0007669"/>
    <property type="project" value="UniProtKB-KW"/>
</dbReference>
<evidence type="ECO:0000256" key="6">
    <source>
        <dbReference type="ARBA" id="ARBA00022833"/>
    </source>
</evidence>
<dbReference type="Pfam" id="PF08271">
    <property type="entry name" value="Zn_Ribbon_TF"/>
    <property type="match status" value="1"/>
</dbReference>
<dbReference type="Pfam" id="PF07741">
    <property type="entry name" value="BRF1"/>
    <property type="match status" value="1"/>
</dbReference>
<evidence type="ECO:0000256" key="12">
    <source>
        <dbReference type="PROSITE-ProRule" id="PRU00469"/>
    </source>
</evidence>
<dbReference type="FunFam" id="1.10.472.10:FF:000002">
    <property type="entry name" value="Transcription factor IIIB 90 kDa subunit"/>
    <property type="match status" value="1"/>
</dbReference>
<dbReference type="EMBL" id="BDGI01000090">
    <property type="protein sequence ID" value="GAV28929.1"/>
    <property type="molecule type" value="Genomic_DNA"/>
</dbReference>
<evidence type="ECO:0000256" key="7">
    <source>
        <dbReference type="ARBA" id="ARBA00023015"/>
    </source>
</evidence>
<dbReference type="GO" id="GO:0001006">
    <property type="term" value="F:RNA polymerase III type 3 promoter sequence-specific DNA binding"/>
    <property type="evidence" value="ECO:0007669"/>
    <property type="project" value="TreeGrafter"/>
</dbReference>
<keyword evidence="8" id="KW-0010">Activator</keyword>
<name>A0A1Q2YHA7_9ASCO</name>